<feature type="domain" description="Stability determinant" evidence="1">
    <location>
        <begin position="17"/>
        <end position="48"/>
    </location>
</feature>
<protein>
    <submittedName>
        <fullName evidence="2">Antitoxin</fullName>
    </submittedName>
</protein>
<sequence>MSEALSPIVSEFETAKQETEYTAWLQAKIAASLADPRPPIPHDEVMAEMESIIRTAEQRRRSA</sequence>
<dbReference type="Pfam" id="PF21217">
    <property type="entry name" value="PaaA2"/>
    <property type="match status" value="1"/>
</dbReference>
<dbReference type="Proteomes" id="UP000031553">
    <property type="component" value="Unassembled WGS sequence"/>
</dbReference>
<evidence type="ECO:0000259" key="1">
    <source>
        <dbReference type="Pfam" id="PF21217"/>
    </source>
</evidence>
<dbReference type="OrthoDB" id="9799097at2"/>
<dbReference type="AlphaFoldDB" id="A0A0N0MFS4"/>
<dbReference type="Gene3D" id="6.20.450.20">
    <property type="match status" value="1"/>
</dbReference>
<accession>A0A0N0MFS4</accession>
<proteinExistence type="predicted"/>
<evidence type="ECO:0000313" key="3">
    <source>
        <dbReference type="Proteomes" id="UP000031553"/>
    </source>
</evidence>
<comment type="caution">
    <text evidence="2">The sequence shown here is derived from an EMBL/GenBank/DDBJ whole genome shotgun (WGS) entry which is preliminary data.</text>
</comment>
<organism evidence="2 3">
    <name type="scientific">Komagataeibacter intermedius AF2</name>
    <dbReference type="NCBI Taxonomy" id="1458464"/>
    <lineage>
        <taxon>Bacteria</taxon>
        <taxon>Pseudomonadati</taxon>
        <taxon>Pseudomonadota</taxon>
        <taxon>Alphaproteobacteria</taxon>
        <taxon>Acetobacterales</taxon>
        <taxon>Acetobacteraceae</taxon>
        <taxon>Komagataeibacter</taxon>
    </lineage>
</organism>
<name>A0A0N0MFS4_9PROT</name>
<reference evidence="2 3" key="1">
    <citation type="submission" date="2015-07" db="EMBL/GenBank/DDBJ databases">
        <title>Draft Genome Sequence of Komagataeibacter intermedius Strain AF2, Isolated from Kombucha Tea.</title>
        <authorList>
            <person name="Santos R.A."/>
            <person name="Berretta A.A."/>
            <person name="Barud H.S."/>
            <person name="Ribeiro S.J."/>
            <person name="Gonzalez-Garcia L.N."/>
            <person name="Zucchi T.D."/>
            <person name="Goldman G.H."/>
            <person name="Riano-Pachon D.M."/>
        </authorList>
    </citation>
    <scope>NUCLEOTIDE SEQUENCE [LARGE SCALE GENOMIC DNA]</scope>
    <source>
        <strain evidence="2 3">AF2</strain>
    </source>
</reference>
<gene>
    <name evidence="2" type="ORF">GLUCOINTEAF2_0204016</name>
</gene>
<dbReference type="EMBL" id="JUFX02000082">
    <property type="protein sequence ID" value="KPH87936.1"/>
    <property type="molecule type" value="Genomic_DNA"/>
</dbReference>
<evidence type="ECO:0000313" key="2">
    <source>
        <dbReference type="EMBL" id="KPH87936.1"/>
    </source>
</evidence>
<dbReference type="InterPro" id="IPR048851">
    <property type="entry name" value="PaaA2_dom"/>
</dbReference>
<dbReference type="SMR" id="A0A0N0MFS4"/>